<name>A0A367QQ32_9NOSO</name>
<protein>
    <submittedName>
        <fullName evidence="1">Uncharacterized protein</fullName>
    </submittedName>
</protein>
<evidence type="ECO:0000313" key="2">
    <source>
        <dbReference type="Proteomes" id="UP000252107"/>
    </source>
</evidence>
<gene>
    <name evidence="1" type="ORF">A6770_26305</name>
</gene>
<dbReference type="EMBL" id="LXQD01000308">
    <property type="protein sequence ID" value="RCJ26205.1"/>
    <property type="molecule type" value="Genomic_DNA"/>
</dbReference>
<dbReference type="AlphaFoldDB" id="A0A367QQ32"/>
<accession>A0A367QQ32</accession>
<evidence type="ECO:0000313" key="1">
    <source>
        <dbReference type="EMBL" id="RCJ26205.1"/>
    </source>
</evidence>
<reference evidence="1" key="1">
    <citation type="submission" date="2016-04" db="EMBL/GenBank/DDBJ databases">
        <authorList>
            <person name="Tabuchi Yagui T.R."/>
        </authorList>
    </citation>
    <scope>NUCLEOTIDE SEQUENCE [LARGE SCALE GENOMIC DNA]</scope>
    <source>
        <strain evidence="1">NIES-26</strain>
    </source>
</reference>
<proteinExistence type="predicted"/>
<sequence>MISFYQKRVKSSVTPRVSSAAVASAITMLGGPFGIVGGIKLVGLITVVGDAVSGYGLKAIVKAIYKERNKTESVQFLIK</sequence>
<keyword evidence="2" id="KW-1185">Reference proteome</keyword>
<organism evidence="1 2">
    <name type="scientific">Nostoc minutum NIES-26</name>
    <dbReference type="NCBI Taxonomy" id="1844469"/>
    <lineage>
        <taxon>Bacteria</taxon>
        <taxon>Bacillati</taxon>
        <taxon>Cyanobacteriota</taxon>
        <taxon>Cyanophyceae</taxon>
        <taxon>Nostocales</taxon>
        <taxon>Nostocaceae</taxon>
        <taxon>Nostoc</taxon>
    </lineage>
</organism>
<dbReference type="Proteomes" id="UP000252107">
    <property type="component" value="Unassembled WGS sequence"/>
</dbReference>
<comment type="caution">
    <text evidence="1">The sequence shown here is derived from an EMBL/GenBank/DDBJ whole genome shotgun (WGS) entry which is preliminary data.</text>
</comment>